<dbReference type="SUPFAM" id="SSF54523">
    <property type="entry name" value="Pili subunits"/>
    <property type="match status" value="1"/>
</dbReference>
<dbReference type="Proteomes" id="UP000193749">
    <property type="component" value="Unassembled WGS sequence"/>
</dbReference>
<keyword evidence="5" id="KW-1185">Reference proteome</keyword>
<dbReference type="InterPro" id="IPR014911">
    <property type="entry name" value="PilS_N"/>
</dbReference>
<protein>
    <submittedName>
        <fullName evidence="4">Pilus assembly protein PilX</fullName>
    </submittedName>
</protein>
<accession>A0A1X1EQB9</accession>
<keyword evidence="2" id="KW-1133">Transmembrane helix</keyword>
<feature type="transmembrane region" description="Helical" evidence="2">
    <location>
        <begin position="25"/>
        <end position="43"/>
    </location>
</feature>
<evidence type="ECO:0000259" key="3">
    <source>
        <dbReference type="Pfam" id="PF08805"/>
    </source>
</evidence>
<comment type="caution">
    <text evidence="4">The sequence shown here is derived from an EMBL/GenBank/DDBJ whole genome shotgun (WGS) entry which is preliminary data.</text>
</comment>
<keyword evidence="2" id="KW-0472">Membrane</keyword>
<dbReference type="GO" id="GO:0016020">
    <property type="term" value="C:membrane"/>
    <property type="evidence" value="ECO:0007669"/>
    <property type="project" value="UniProtKB-SubCell"/>
</dbReference>
<name>A0A1X1EQB9_PANCY</name>
<evidence type="ECO:0000256" key="1">
    <source>
        <dbReference type="ARBA" id="ARBA00004370"/>
    </source>
</evidence>
<organism evidence="4 5">
    <name type="scientific">Pantoea cypripedii</name>
    <name type="common">Pectobacterium cypripedii</name>
    <name type="synonym">Erwinia cypripedii</name>
    <dbReference type="NCBI Taxonomy" id="55209"/>
    <lineage>
        <taxon>Bacteria</taxon>
        <taxon>Pseudomonadati</taxon>
        <taxon>Pseudomonadota</taxon>
        <taxon>Gammaproteobacteria</taxon>
        <taxon>Enterobacterales</taxon>
        <taxon>Erwiniaceae</taxon>
        <taxon>Pantoea</taxon>
    </lineage>
</organism>
<dbReference type="InterPro" id="IPR045584">
    <property type="entry name" value="Pilin-like"/>
</dbReference>
<feature type="domain" description="Type 4 secretion system PilS N-terminal" evidence="3">
    <location>
        <begin position="49"/>
        <end position="197"/>
    </location>
</feature>
<dbReference type="STRING" id="55209.HA50_02050"/>
<evidence type="ECO:0000256" key="2">
    <source>
        <dbReference type="SAM" id="Phobius"/>
    </source>
</evidence>
<dbReference type="Pfam" id="PF08805">
    <property type="entry name" value="PilS"/>
    <property type="match status" value="1"/>
</dbReference>
<dbReference type="OrthoDB" id="6045457at2"/>
<keyword evidence="2" id="KW-0812">Transmembrane</keyword>
<reference evidence="4 5" key="1">
    <citation type="journal article" date="2017" name="Antonie Van Leeuwenhoek">
        <title>Phylogenomic resolution of the bacterial genus Pantoea and its relationship with Erwinia and Tatumella.</title>
        <authorList>
            <person name="Palmer M."/>
            <person name="Steenkamp E.T."/>
            <person name="Coetzee M.P."/>
            <person name="Chan W.Y."/>
            <person name="van Zyl E."/>
            <person name="De Maayer P."/>
            <person name="Coutinho T.A."/>
            <person name="Blom J."/>
            <person name="Smits T.H."/>
            <person name="Duffy B."/>
            <person name="Venter S.N."/>
        </authorList>
    </citation>
    <scope>NUCLEOTIDE SEQUENCE [LARGE SCALE GENOMIC DNA]</scope>
    <source>
        <strain evidence="4 5">LMG 2657</strain>
    </source>
</reference>
<evidence type="ECO:0000313" key="5">
    <source>
        <dbReference type="Proteomes" id="UP000193749"/>
    </source>
</evidence>
<comment type="subcellular location">
    <subcellularLocation>
        <location evidence="1">Membrane</location>
    </subcellularLocation>
</comment>
<proteinExistence type="predicted"/>
<dbReference type="Gene3D" id="3.30.1690.10">
    <property type="entry name" value="TcpA-like pilin"/>
    <property type="match status" value="1"/>
</dbReference>
<dbReference type="RefSeq" id="WP_084872027.1">
    <property type="nucleotide sequence ID" value="NZ_MLJI01000001.1"/>
</dbReference>
<evidence type="ECO:0000313" key="4">
    <source>
        <dbReference type="EMBL" id="ORM92200.1"/>
    </source>
</evidence>
<sequence>MSSQTSHYHPRQPDRGWGILEHGSIALFTVIVICIVGALVWSLSGKKSVAVETSNIQTVVTNAQQLKQTQGGYNFTSGTTMTGTLIQQGGAPKAGWTIQGTASSGTATMWNSYGGQVVMAPVASNGFNNGFSVTTQKVPQADCISIATQLGSGGAFSAISINSTDYSDGLVSAEDAGKACTADTGMTGNNTLVFTHNG</sequence>
<dbReference type="EMBL" id="MLJI01000001">
    <property type="protein sequence ID" value="ORM92200.1"/>
    <property type="molecule type" value="Genomic_DNA"/>
</dbReference>
<gene>
    <name evidence="4" type="ORF">HA50_02050</name>
</gene>
<dbReference type="AlphaFoldDB" id="A0A1X1EQB9"/>